<proteinExistence type="inferred from homology"/>
<keyword evidence="3" id="KW-0812">Transmembrane</keyword>
<dbReference type="Proteomes" id="UP001437460">
    <property type="component" value="Unassembled WGS sequence"/>
</dbReference>
<sequence length="183" mass="19687">MNTAARTTAKKETIWTTFGITTMALMTTMLIVSTYIKIPLPFSTASITAQTLVVNLIGMLFAPLQIVAIMASWILLSVLGIGGSLGKLLGPAGGYRYGNAVAAILISLFCRKVKNLKAQTAFLIFVGIPVIYLFGAVQMKVVTNQPWPAIMVQAVIPFIPLDVVKCFVAAGLAKILRRVVPQF</sequence>
<dbReference type="InterPro" id="IPR003784">
    <property type="entry name" value="BioY"/>
</dbReference>
<comment type="caution">
    <text evidence="4">The sequence shown here is derived from an EMBL/GenBank/DDBJ whole genome shotgun (WGS) entry which is preliminary data.</text>
</comment>
<accession>A0ABV1HQ37</accession>
<comment type="similarity">
    <text evidence="1 2">Belongs to the BioY family.</text>
</comment>
<name>A0ABV1HQ37_9FIRM</name>
<evidence type="ECO:0000256" key="1">
    <source>
        <dbReference type="ARBA" id="ARBA00010692"/>
    </source>
</evidence>
<keyword evidence="2" id="KW-0813">Transport</keyword>
<dbReference type="PANTHER" id="PTHR34295:SF1">
    <property type="entry name" value="BIOTIN TRANSPORTER BIOY"/>
    <property type="match status" value="1"/>
</dbReference>
<evidence type="ECO:0000256" key="3">
    <source>
        <dbReference type="SAM" id="Phobius"/>
    </source>
</evidence>
<feature type="transmembrane region" description="Helical" evidence="3">
    <location>
        <begin position="122"/>
        <end position="141"/>
    </location>
</feature>
<dbReference type="Gene3D" id="1.10.1760.20">
    <property type="match status" value="1"/>
</dbReference>
<evidence type="ECO:0000313" key="5">
    <source>
        <dbReference type="Proteomes" id="UP001437460"/>
    </source>
</evidence>
<dbReference type="Pfam" id="PF02632">
    <property type="entry name" value="BioY"/>
    <property type="match status" value="1"/>
</dbReference>
<dbReference type="RefSeq" id="WP_349230429.1">
    <property type="nucleotide sequence ID" value="NZ_JBBMFJ010000044.1"/>
</dbReference>
<evidence type="ECO:0000256" key="2">
    <source>
        <dbReference type="PIRNR" id="PIRNR016661"/>
    </source>
</evidence>
<gene>
    <name evidence="4" type="ORF">WMO41_14905</name>
</gene>
<feature type="transmembrane region" description="Helical" evidence="3">
    <location>
        <begin position="147"/>
        <end position="173"/>
    </location>
</feature>
<feature type="transmembrane region" description="Helical" evidence="3">
    <location>
        <begin position="94"/>
        <end position="110"/>
    </location>
</feature>
<organism evidence="4 5">
    <name type="scientific">Ventrimonas faecis</name>
    <dbReference type="NCBI Taxonomy" id="3133170"/>
    <lineage>
        <taxon>Bacteria</taxon>
        <taxon>Bacillati</taxon>
        <taxon>Bacillota</taxon>
        <taxon>Clostridia</taxon>
        <taxon>Lachnospirales</taxon>
        <taxon>Lachnospiraceae</taxon>
        <taxon>Ventrimonas</taxon>
    </lineage>
</organism>
<reference evidence="4 5" key="1">
    <citation type="submission" date="2024-03" db="EMBL/GenBank/DDBJ databases">
        <title>Human intestinal bacterial collection.</title>
        <authorList>
            <person name="Pauvert C."/>
            <person name="Hitch T.C.A."/>
            <person name="Clavel T."/>
        </authorList>
    </citation>
    <scope>NUCLEOTIDE SEQUENCE [LARGE SCALE GENOMIC DNA]</scope>
    <source>
        <strain evidence="4 5">CLA-AP-H27</strain>
    </source>
</reference>
<protein>
    <recommendedName>
        <fullName evidence="2">Biotin transporter</fullName>
    </recommendedName>
</protein>
<feature type="transmembrane region" description="Helical" evidence="3">
    <location>
        <begin position="52"/>
        <end position="74"/>
    </location>
</feature>
<keyword evidence="2" id="KW-1003">Cell membrane</keyword>
<dbReference type="PANTHER" id="PTHR34295">
    <property type="entry name" value="BIOTIN TRANSPORTER BIOY"/>
    <property type="match status" value="1"/>
</dbReference>
<feature type="transmembrane region" description="Helical" evidence="3">
    <location>
        <begin position="20"/>
        <end position="40"/>
    </location>
</feature>
<dbReference type="PIRSF" id="PIRSF016661">
    <property type="entry name" value="BioY"/>
    <property type="match status" value="1"/>
</dbReference>
<evidence type="ECO:0000313" key="4">
    <source>
        <dbReference type="EMBL" id="MEQ2564435.1"/>
    </source>
</evidence>
<comment type="subcellular location">
    <subcellularLocation>
        <location evidence="2">Cell membrane</location>
        <topology evidence="2">Multi-pass membrane protein</topology>
    </subcellularLocation>
</comment>
<keyword evidence="2 3" id="KW-0472">Membrane</keyword>
<dbReference type="EMBL" id="JBBMFJ010000044">
    <property type="protein sequence ID" value="MEQ2564435.1"/>
    <property type="molecule type" value="Genomic_DNA"/>
</dbReference>
<keyword evidence="3" id="KW-1133">Transmembrane helix</keyword>
<keyword evidence="5" id="KW-1185">Reference proteome</keyword>